<organism evidence="7 8">
    <name type="scientific">Desulfocucumis palustris</name>
    <dbReference type="NCBI Taxonomy" id="1898651"/>
    <lineage>
        <taxon>Bacteria</taxon>
        <taxon>Bacillati</taxon>
        <taxon>Bacillota</taxon>
        <taxon>Clostridia</taxon>
        <taxon>Eubacteriales</taxon>
        <taxon>Desulfocucumaceae</taxon>
        <taxon>Desulfocucumis</taxon>
    </lineage>
</organism>
<keyword evidence="3" id="KW-0479">Metal-binding</keyword>
<protein>
    <submittedName>
        <fullName evidence="7">Oxygen-independent coproporphyrinogen III oxidase</fullName>
    </submittedName>
</protein>
<dbReference type="Proteomes" id="UP000239549">
    <property type="component" value="Unassembled WGS sequence"/>
</dbReference>
<comment type="cofactor">
    <cofactor evidence="1">
        <name>[4Fe-4S] cluster</name>
        <dbReference type="ChEBI" id="CHEBI:49883"/>
    </cofactor>
</comment>
<dbReference type="InterPro" id="IPR006638">
    <property type="entry name" value="Elp3/MiaA/NifB-like_rSAM"/>
</dbReference>
<evidence type="ECO:0000259" key="6">
    <source>
        <dbReference type="PROSITE" id="PS51918"/>
    </source>
</evidence>
<dbReference type="PANTHER" id="PTHR43409:SF4">
    <property type="entry name" value="RADICAL SAM SUPERFAMILY PROTEIN"/>
    <property type="match status" value="1"/>
</dbReference>
<dbReference type="InterPro" id="IPR007197">
    <property type="entry name" value="rSAM"/>
</dbReference>
<dbReference type="PROSITE" id="PS51257">
    <property type="entry name" value="PROKAR_LIPOPROTEIN"/>
    <property type="match status" value="1"/>
</dbReference>
<gene>
    <name evidence="7" type="ORF">DCCM_4071</name>
</gene>
<keyword evidence="5" id="KW-0411">Iron-sulfur</keyword>
<keyword evidence="4" id="KW-0408">Iron</keyword>
<dbReference type="SFLD" id="SFLDG01082">
    <property type="entry name" value="B12-binding_domain_containing"/>
    <property type="match status" value="1"/>
</dbReference>
<keyword evidence="8" id="KW-1185">Reference proteome</keyword>
<evidence type="ECO:0000256" key="1">
    <source>
        <dbReference type="ARBA" id="ARBA00001966"/>
    </source>
</evidence>
<dbReference type="SUPFAM" id="SSF102114">
    <property type="entry name" value="Radical SAM enzymes"/>
    <property type="match status" value="1"/>
</dbReference>
<dbReference type="GO" id="GO:0046872">
    <property type="term" value="F:metal ion binding"/>
    <property type="evidence" value="ECO:0007669"/>
    <property type="project" value="UniProtKB-KW"/>
</dbReference>
<dbReference type="GO" id="GO:0051536">
    <property type="term" value="F:iron-sulfur cluster binding"/>
    <property type="evidence" value="ECO:0007669"/>
    <property type="project" value="UniProtKB-KW"/>
</dbReference>
<accession>A0A2L2XLX5</accession>
<evidence type="ECO:0000256" key="4">
    <source>
        <dbReference type="ARBA" id="ARBA00023004"/>
    </source>
</evidence>
<dbReference type="GO" id="GO:0003824">
    <property type="term" value="F:catalytic activity"/>
    <property type="evidence" value="ECO:0007669"/>
    <property type="project" value="InterPro"/>
</dbReference>
<name>A0A2L2XLX5_9FIRM</name>
<dbReference type="CDD" id="cd01335">
    <property type="entry name" value="Radical_SAM"/>
    <property type="match status" value="1"/>
</dbReference>
<feature type="domain" description="Radical SAM core" evidence="6">
    <location>
        <begin position="9"/>
        <end position="235"/>
    </location>
</feature>
<dbReference type="SFLD" id="SFLDS00029">
    <property type="entry name" value="Radical_SAM"/>
    <property type="match status" value="1"/>
</dbReference>
<dbReference type="PANTHER" id="PTHR43409">
    <property type="entry name" value="ANAEROBIC MAGNESIUM-PROTOPORPHYRIN IX MONOMETHYL ESTER CYCLASE-RELATED"/>
    <property type="match status" value="1"/>
</dbReference>
<proteinExistence type="predicted"/>
<dbReference type="InterPro" id="IPR013785">
    <property type="entry name" value="Aldolase_TIM"/>
</dbReference>
<dbReference type="InterPro" id="IPR058240">
    <property type="entry name" value="rSAM_sf"/>
</dbReference>
<keyword evidence="2" id="KW-0949">S-adenosyl-L-methionine</keyword>
<evidence type="ECO:0000313" key="8">
    <source>
        <dbReference type="Proteomes" id="UP000239549"/>
    </source>
</evidence>
<comment type="caution">
    <text evidence="7">The sequence shown here is derived from an EMBL/GenBank/DDBJ whole genome shotgun (WGS) entry which is preliminary data.</text>
</comment>
<dbReference type="RefSeq" id="WP_104373102.1">
    <property type="nucleotide sequence ID" value="NZ_BFAV01000155.1"/>
</dbReference>
<dbReference type="SFLD" id="SFLDG01095">
    <property type="entry name" value="Uncharacterised_Radical_SAM_Su"/>
    <property type="match status" value="1"/>
</dbReference>
<sequence>MRYEEPLFRPPSEAFSLILQVTIGCSHNACTFCGMYKGKKFRIREWREIEEDIADASKYAGDVRRIFLADGNVLAMPAEQLIRLLKRLESAFPRLQRVTAYAGPKDILRKSPGELLEIRKAGLKILYLGVESGNENILKEINKGVTVAEMEEAGRKALEAGFKLSVTVITGLGGREKSREHAVDTAKLLSRMDPTYIGALTLMPVPKTPIYDKIKQGGLSLLNPLESLQEIKWMLENMNLTGCVFRCNHASNYLPLKGTLNKDRERLTELLDDVLSRPGKYNLKPEYMRGL</sequence>
<dbReference type="SMART" id="SM00729">
    <property type="entry name" value="Elp3"/>
    <property type="match status" value="1"/>
</dbReference>
<evidence type="ECO:0000256" key="2">
    <source>
        <dbReference type="ARBA" id="ARBA00022691"/>
    </source>
</evidence>
<dbReference type="AlphaFoldDB" id="A0A2L2XLX5"/>
<dbReference type="Gene3D" id="3.20.20.70">
    <property type="entry name" value="Aldolase class I"/>
    <property type="match status" value="1"/>
</dbReference>
<dbReference type="InterPro" id="IPR051198">
    <property type="entry name" value="BchE-like"/>
</dbReference>
<reference evidence="8" key="1">
    <citation type="submission" date="2018-02" db="EMBL/GenBank/DDBJ databases">
        <title>Genome sequence of Desulfocucumis palustris strain NAW-5.</title>
        <authorList>
            <person name="Watanabe M."/>
            <person name="Kojima H."/>
            <person name="Fukui M."/>
        </authorList>
    </citation>
    <scope>NUCLEOTIDE SEQUENCE [LARGE SCALE GENOMIC DNA]</scope>
    <source>
        <strain evidence="8">NAW-5</strain>
    </source>
</reference>
<evidence type="ECO:0000256" key="5">
    <source>
        <dbReference type="ARBA" id="ARBA00023014"/>
    </source>
</evidence>
<dbReference type="EMBL" id="BFAV01000155">
    <property type="protein sequence ID" value="GBF34951.1"/>
    <property type="molecule type" value="Genomic_DNA"/>
</dbReference>
<dbReference type="PROSITE" id="PS51918">
    <property type="entry name" value="RADICAL_SAM"/>
    <property type="match status" value="1"/>
</dbReference>
<dbReference type="Pfam" id="PF04055">
    <property type="entry name" value="Radical_SAM"/>
    <property type="match status" value="1"/>
</dbReference>
<dbReference type="OrthoDB" id="9777636at2"/>
<evidence type="ECO:0000313" key="7">
    <source>
        <dbReference type="EMBL" id="GBF34951.1"/>
    </source>
</evidence>
<evidence type="ECO:0000256" key="3">
    <source>
        <dbReference type="ARBA" id="ARBA00022723"/>
    </source>
</evidence>